<dbReference type="FunFam" id="3.40.309.10:FF:000003">
    <property type="entry name" value="Aldehyde dehydrogenase"/>
    <property type="match status" value="1"/>
</dbReference>
<evidence type="ECO:0000313" key="4">
    <source>
        <dbReference type="EMBL" id="TFJ94800.1"/>
    </source>
</evidence>
<dbReference type="Proteomes" id="UP000297703">
    <property type="component" value="Unassembled WGS sequence"/>
</dbReference>
<dbReference type="OrthoDB" id="440325at2759"/>
<protein>
    <submittedName>
        <fullName evidence="4">Phosphoribosylpyrophosphate synthetase</fullName>
    </submittedName>
</protein>
<keyword evidence="2" id="KW-0560">Oxidoreductase</keyword>
<reference evidence="4 5" key="2">
    <citation type="submission" date="2019-04" db="EMBL/GenBank/DDBJ databases">
        <title>The genome sequence of big-headed turtle.</title>
        <authorList>
            <person name="Gong S."/>
        </authorList>
    </citation>
    <scope>NUCLEOTIDE SEQUENCE [LARGE SCALE GENOMIC DNA]</scope>
    <source>
        <strain evidence="4">DO16091913</strain>
        <tissue evidence="4">Muscle</tissue>
    </source>
</reference>
<dbReference type="GO" id="GO:0006081">
    <property type="term" value="P:aldehyde metabolic process"/>
    <property type="evidence" value="ECO:0007669"/>
    <property type="project" value="InterPro"/>
</dbReference>
<dbReference type="GO" id="GO:0004029">
    <property type="term" value="F:aldehyde dehydrogenase (NAD+) activity"/>
    <property type="evidence" value="ECO:0007669"/>
    <property type="project" value="TreeGrafter"/>
</dbReference>
<accession>A0A4D9DBN6</accession>
<dbReference type="Gene3D" id="3.40.605.10">
    <property type="entry name" value="Aldehyde Dehydrogenase, Chain A, domain 1"/>
    <property type="match status" value="1"/>
</dbReference>
<dbReference type="InterPro" id="IPR015590">
    <property type="entry name" value="Aldehyde_DH_dom"/>
</dbReference>
<dbReference type="InterPro" id="IPR016162">
    <property type="entry name" value="Ald_DH_N"/>
</dbReference>
<reference evidence="4 5" key="1">
    <citation type="submission" date="2019-04" db="EMBL/GenBank/DDBJ databases">
        <title>Draft genome of the big-headed turtle Platysternon megacephalum.</title>
        <authorList>
            <person name="Gong S."/>
        </authorList>
    </citation>
    <scope>NUCLEOTIDE SEQUENCE [LARGE SCALE GENOMIC DNA]</scope>
    <source>
        <strain evidence="4">DO16091913</strain>
        <tissue evidence="4">Muscle</tissue>
    </source>
</reference>
<dbReference type="EMBL" id="QXTE01030199">
    <property type="protein sequence ID" value="TFJ94800.1"/>
    <property type="molecule type" value="Genomic_DNA"/>
</dbReference>
<evidence type="ECO:0000256" key="2">
    <source>
        <dbReference type="ARBA" id="ARBA00023002"/>
    </source>
</evidence>
<organism evidence="4 5">
    <name type="scientific">Platysternon megacephalum</name>
    <name type="common">big-headed turtle</name>
    <dbReference type="NCBI Taxonomy" id="55544"/>
    <lineage>
        <taxon>Eukaryota</taxon>
        <taxon>Metazoa</taxon>
        <taxon>Chordata</taxon>
        <taxon>Craniata</taxon>
        <taxon>Vertebrata</taxon>
        <taxon>Euteleostomi</taxon>
        <taxon>Archelosauria</taxon>
        <taxon>Testudinata</taxon>
        <taxon>Testudines</taxon>
        <taxon>Cryptodira</taxon>
        <taxon>Durocryptodira</taxon>
        <taxon>Testudinoidea</taxon>
        <taxon>Platysternidae</taxon>
        <taxon>Platysternon</taxon>
    </lineage>
</organism>
<dbReference type="PANTHER" id="PTHR43570:SF16">
    <property type="entry name" value="ALDEHYDE DEHYDROGENASE TYPE III, ISOFORM Q"/>
    <property type="match status" value="1"/>
</dbReference>
<sequence>MAAAAKHLTPVVLELGGKCPVVVDSNINLKVAARRIIAGKWGCNSGQACIAPDYIITTKENALQLLDVMKVELDKFYGKDPLCSVDLSRIVNSNHFYRLTKLLDDDKVSGKIVHGGQRDEKKLKIAPTILMDVPEDALIMKEEIFGPLLPILTVNKVEDSLRIINGRDKPLAAYLFTSNKKLEQEFVANLSAGGLLINDTALHVAVHTLPFGGVGESGTGSYHGKFSFEAFTHKKAVLRRSFGGDLSARYPPYTPKKGRLLRALLSGNLIFIIRALLGL</sequence>
<dbReference type="STRING" id="55544.A0A4D9DBN6"/>
<gene>
    <name evidence="4" type="ORF">DR999_PMT24054</name>
</gene>
<dbReference type="InterPro" id="IPR016163">
    <property type="entry name" value="Ald_DH_C"/>
</dbReference>
<evidence type="ECO:0000256" key="1">
    <source>
        <dbReference type="ARBA" id="ARBA00009986"/>
    </source>
</evidence>
<dbReference type="Pfam" id="PF00171">
    <property type="entry name" value="Aldedh"/>
    <property type="match status" value="1"/>
</dbReference>
<dbReference type="PANTHER" id="PTHR43570">
    <property type="entry name" value="ALDEHYDE DEHYDROGENASE"/>
    <property type="match status" value="1"/>
</dbReference>
<dbReference type="InterPro" id="IPR016161">
    <property type="entry name" value="Ald_DH/histidinol_DH"/>
</dbReference>
<feature type="domain" description="Aldehyde dehydrogenase" evidence="3">
    <location>
        <begin position="1"/>
        <end position="237"/>
    </location>
</feature>
<keyword evidence="5" id="KW-1185">Reference proteome</keyword>
<evidence type="ECO:0000259" key="3">
    <source>
        <dbReference type="Pfam" id="PF00171"/>
    </source>
</evidence>
<name>A0A4D9DBN6_9SAUR</name>
<comment type="caution">
    <text evidence="4">The sequence shown here is derived from an EMBL/GenBank/DDBJ whole genome shotgun (WGS) entry which is preliminary data.</text>
</comment>
<evidence type="ECO:0000313" key="5">
    <source>
        <dbReference type="Proteomes" id="UP000297703"/>
    </source>
</evidence>
<comment type="similarity">
    <text evidence="1">Belongs to the aldehyde dehydrogenase family.</text>
</comment>
<dbReference type="SUPFAM" id="SSF53720">
    <property type="entry name" value="ALDH-like"/>
    <property type="match status" value="1"/>
</dbReference>
<dbReference type="AlphaFoldDB" id="A0A4D9DBN6"/>
<dbReference type="GO" id="GO:0005737">
    <property type="term" value="C:cytoplasm"/>
    <property type="evidence" value="ECO:0007669"/>
    <property type="project" value="TreeGrafter"/>
</dbReference>
<proteinExistence type="inferred from homology"/>
<dbReference type="InterPro" id="IPR012394">
    <property type="entry name" value="Aldehyde_DH_NAD(P)"/>
</dbReference>
<dbReference type="Gene3D" id="3.40.309.10">
    <property type="entry name" value="Aldehyde Dehydrogenase, Chain A, domain 2"/>
    <property type="match status" value="1"/>
</dbReference>